<evidence type="ECO:0000313" key="11">
    <source>
        <dbReference type="Proteomes" id="UP001589738"/>
    </source>
</evidence>
<comment type="similarity">
    <text evidence="1 7">Belongs to the peptidase S11 family.</text>
</comment>
<dbReference type="Gene3D" id="3.40.710.10">
    <property type="entry name" value="DD-peptidase/beta-lactamase superfamily"/>
    <property type="match status" value="1"/>
</dbReference>
<evidence type="ECO:0000256" key="5">
    <source>
        <dbReference type="ARBA" id="ARBA00022984"/>
    </source>
</evidence>
<dbReference type="InterPro" id="IPR001967">
    <property type="entry name" value="Peptidase_S11_N"/>
</dbReference>
<keyword evidence="4" id="KW-0133">Cell shape</keyword>
<dbReference type="InterPro" id="IPR018044">
    <property type="entry name" value="Peptidase_S11"/>
</dbReference>
<gene>
    <name evidence="10" type="ORF">ACFFHF_19595</name>
</gene>
<dbReference type="PRINTS" id="PR00725">
    <property type="entry name" value="DADACBPTASE1"/>
</dbReference>
<keyword evidence="11" id="KW-1185">Reference proteome</keyword>
<reference evidence="10 11" key="1">
    <citation type="submission" date="2024-09" db="EMBL/GenBank/DDBJ databases">
        <authorList>
            <person name="Sun Q."/>
            <person name="Mori K."/>
        </authorList>
    </citation>
    <scope>NUCLEOTIDE SEQUENCE [LARGE SCALE GENOMIC DNA]</scope>
    <source>
        <strain evidence="10 11">CGMCC 1.9126</strain>
    </source>
</reference>
<dbReference type="PANTHER" id="PTHR21581">
    <property type="entry name" value="D-ALANYL-D-ALANINE CARBOXYPEPTIDASE"/>
    <property type="match status" value="1"/>
</dbReference>
<evidence type="ECO:0000256" key="6">
    <source>
        <dbReference type="ARBA" id="ARBA00023316"/>
    </source>
</evidence>
<dbReference type="SUPFAM" id="SSF56601">
    <property type="entry name" value="beta-lactamase/transpeptidase-like"/>
    <property type="match status" value="1"/>
</dbReference>
<keyword evidence="8" id="KW-0472">Membrane</keyword>
<proteinExistence type="inferred from homology"/>
<evidence type="ECO:0000256" key="8">
    <source>
        <dbReference type="SAM" id="Phobius"/>
    </source>
</evidence>
<evidence type="ECO:0000256" key="3">
    <source>
        <dbReference type="ARBA" id="ARBA00022801"/>
    </source>
</evidence>
<dbReference type="RefSeq" id="WP_340906785.1">
    <property type="nucleotide sequence ID" value="NZ_JBHLUU010000121.1"/>
</dbReference>
<keyword evidence="3 10" id="KW-0378">Hydrolase</keyword>
<evidence type="ECO:0000259" key="9">
    <source>
        <dbReference type="Pfam" id="PF00768"/>
    </source>
</evidence>
<accession>A0ABV6KVV3</accession>
<keyword evidence="2" id="KW-0732">Signal</keyword>
<evidence type="ECO:0000256" key="1">
    <source>
        <dbReference type="ARBA" id="ARBA00007164"/>
    </source>
</evidence>
<dbReference type="GO" id="GO:0004180">
    <property type="term" value="F:carboxypeptidase activity"/>
    <property type="evidence" value="ECO:0007669"/>
    <property type="project" value="UniProtKB-KW"/>
</dbReference>
<evidence type="ECO:0000256" key="2">
    <source>
        <dbReference type="ARBA" id="ARBA00022729"/>
    </source>
</evidence>
<dbReference type="Pfam" id="PF00768">
    <property type="entry name" value="Peptidase_S11"/>
    <property type="match status" value="1"/>
</dbReference>
<dbReference type="Proteomes" id="UP001589738">
    <property type="component" value="Unassembled WGS sequence"/>
</dbReference>
<keyword evidence="10" id="KW-0645">Protease</keyword>
<feature type="transmembrane region" description="Helical" evidence="8">
    <location>
        <begin position="340"/>
        <end position="358"/>
    </location>
</feature>
<dbReference type="InterPro" id="IPR012338">
    <property type="entry name" value="Beta-lactam/transpept-like"/>
</dbReference>
<dbReference type="EMBL" id="JBHLUU010000121">
    <property type="protein sequence ID" value="MFC0477404.1"/>
    <property type="molecule type" value="Genomic_DNA"/>
</dbReference>
<evidence type="ECO:0000256" key="4">
    <source>
        <dbReference type="ARBA" id="ARBA00022960"/>
    </source>
</evidence>
<feature type="domain" description="Peptidase S11 D-alanyl-D-alanine carboxypeptidase A N-terminal" evidence="9">
    <location>
        <begin position="32"/>
        <end position="276"/>
    </location>
</feature>
<protein>
    <submittedName>
        <fullName evidence="10">D-alanyl-D-alanine carboxypeptidase family protein</fullName>
        <ecNumber evidence="10">3.4.-.-</ecNumber>
    </submittedName>
</protein>
<keyword evidence="8" id="KW-0812">Transmembrane</keyword>
<comment type="caution">
    <text evidence="10">The sequence shown here is derived from an EMBL/GenBank/DDBJ whole genome shotgun (WGS) entry which is preliminary data.</text>
</comment>
<evidence type="ECO:0000313" key="10">
    <source>
        <dbReference type="EMBL" id="MFC0477404.1"/>
    </source>
</evidence>
<name>A0ABV6KVV3_9BACI</name>
<sequence length="364" mass="41182">MKAYIINKPLIVITLIFVFLFIFSERIYAQEHSYQEINADSYIVIDSKTGEIIIEKNMNKQQFPASITKIITAIIAIQERDINETVTISEHAQNTEGTSLSLIAGDRISLKDLLYGIMLHSGNDGAVAIAEHISNSEMEFAKKMTSFARSIGANNTQFTNASGLPNNNHYTTAYDMAIITRYAMKNNVFKEIVQHKQYTWDSHFWRNDLMEHEKIDASKLGIPWEGDPKIVNHNLLLDLYEGATGIKNGFTHEARYTLVGSAKKKGTELIAVLLKSKDSDTAYKDMTNLLDSGFKVIEENSNNLAVNQEDELLRNQGQLSNPEKETVKKQSNIKAMMNNFYTLPLTVLIVSLIILLIIKRKQNR</sequence>
<keyword evidence="6" id="KW-0961">Cell wall biogenesis/degradation</keyword>
<dbReference type="EC" id="3.4.-.-" evidence="10"/>
<keyword evidence="5" id="KW-0573">Peptidoglycan synthesis</keyword>
<keyword evidence="8" id="KW-1133">Transmembrane helix</keyword>
<dbReference type="PANTHER" id="PTHR21581:SF6">
    <property type="entry name" value="TRAFFICKING PROTEIN PARTICLE COMPLEX SUBUNIT 12"/>
    <property type="match status" value="1"/>
</dbReference>
<evidence type="ECO:0000256" key="7">
    <source>
        <dbReference type="RuleBase" id="RU004016"/>
    </source>
</evidence>
<organism evidence="10 11">
    <name type="scientific">Robertmurraya beringensis</name>
    <dbReference type="NCBI Taxonomy" id="641660"/>
    <lineage>
        <taxon>Bacteria</taxon>
        <taxon>Bacillati</taxon>
        <taxon>Bacillota</taxon>
        <taxon>Bacilli</taxon>
        <taxon>Bacillales</taxon>
        <taxon>Bacillaceae</taxon>
        <taxon>Robertmurraya</taxon>
    </lineage>
</organism>
<keyword evidence="10" id="KW-0121">Carboxypeptidase</keyword>